<dbReference type="Proteomes" id="UP000265566">
    <property type="component" value="Chromosome 3"/>
</dbReference>
<proteinExistence type="inferred from homology"/>
<feature type="region of interest" description="Disordered" evidence="10">
    <location>
        <begin position="327"/>
        <end position="373"/>
    </location>
</feature>
<feature type="transmembrane region" description="Helical" evidence="11">
    <location>
        <begin position="226"/>
        <end position="246"/>
    </location>
</feature>
<dbReference type="FunFam" id="1.20.1280.290:FF:000001">
    <property type="entry name" value="Bidirectional sugar transporter SWEET"/>
    <property type="match status" value="1"/>
</dbReference>
<evidence type="ECO:0000256" key="2">
    <source>
        <dbReference type="ARBA" id="ARBA00007809"/>
    </source>
</evidence>
<keyword evidence="4" id="KW-1003">Cell membrane</keyword>
<dbReference type="Pfam" id="PF03083">
    <property type="entry name" value="MtN3_slv"/>
    <property type="match status" value="2"/>
</dbReference>
<evidence type="ECO:0000313" key="12">
    <source>
        <dbReference type="EMBL" id="RHN70100.1"/>
    </source>
</evidence>
<dbReference type="InterPro" id="IPR004316">
    <property type="entry name" value="SWEET_rpt"/>
</dbReference>
<comment type="caution">
    <text evidence="12">The sequence shown here is derived from an EMBL/GenBank/DDBJ whole genome shotgun (WGS) entry which is preliminary data.</text>
</comment>
<feature type="transmembrane region" description="Helical" evidence="11">
    <location>
        <begin position="72"/>
        <end position="96"/>
    </location>
</feature>
<organism evidence="12 13">
    <name type="scientific">Medicago truncatula</name>
    <name type="common">Barrel medic</name>
    <name type="synonym">Medicago tribuloides</name>
    <dbReference type="NCBI Taxonomy" id="3880"/>
    <lineage>
        <taxon>Eukaryota</taxon>
        <taxon>Viridiplantae</taxon>
        <taxon>Streptophyta</taxon>
        <taxon>Embryophyta</taxon>
        <taxon>Tracheophyta</taxon>
        <taxon>Spermatophyta</taxon>
        <taxon>Magnoliopsida</taxon>
        <taxon>eudicotyledons</taxon>
        <taxon>Gunneridae</taxon>
        <taxon>Pentapetalae</taxon>
        <taxon>rosids</taxon>
        <taxon>fabids</taxon>
        <taxon>Fabales</taxon>
        <taxon>Fabaceae</taxon>
        <taxon>Papilionoideae</taxon>
        <taxon>50 kb inversion clade</taxon>
        <taxon>NPAAA clade</taxon>
        <taxon>Hologalegina</taxon>
        <taxon>IRL clade</taxon>
        <taxon>Trifolieae</taxon>
        <taxon>Medicago</taxon>
    </lineage>
</organism>
<dbReference type="PANTHER" id="PTHR10791:SF22">
    <property type="entry name" value="BIDIRECTIONAL SUGAR TRANSPORTER SWEET11"/>
    <property type="match status" value="1"/>
</dbReference>
<keyword evidence="5 12" id="KW-0762">Sugar transport</keyword>
<sequence>MHEPSTLYIRRLTNTHIHISVCDTKFKLEFGLQFKPSFSPFSQGTIQRERERKSFHKIITITMSSHHSHLSFAFGVLGNISSFVCFLAPLPTFYRICKKKSTEGFQSIPYVAALFSAMLWMFYAYTKKGETLLITINAFGCVIETIYLAVFVTYCPKKVRMSTLRMIVLMNFVGFGTIVLLTHFLAKQEEGRIKLLGWICVVFATSVFAAPLSIIRVVIRTKSVEFLPFPLSVLLLISAVMWLLYGLSLRDIYVTLPNVVGLTFGIVQITLYAMYRNSKPVIDEKLPEHKGDIVDKEIENVVVPSKTTNDEKKLEVSVVDMVIVEKKEEKQDEEHDEKEKKQDQVTQDKTKVKNENDNININKTEEKDSGCEV</sequence>
<dbReference type="AlphaFoldDB" id="A0A396IXB7"/>
<feature type="transmembrane region" description="Helical" evidence="11">
    <location>
        <begin position="166"/>
        <end position="184"/>
    </location>
</feature>
<feature type="transmembrane region" description="Helical" evidence="11">
    <location>
        <begin position="108"/>
        <end position="126"/>
    </location>
</feature>
<feature type="transmembrane region" description="Helical" evidence="11">
    <location>
        <begin position="196"/>
        <end position="219"/>
    </location>
</feature>
<evidence type="ECO:0000313" key="13">
    <source>
        <dbReference type="Proteomes" id="UP000265566"/>
    </source>
</evidence>
<reference evidence="13" key="1">
    <citation type="journal article" date="2018" name="Nat. Plants">
        <title>Whole-genome landscape of Medicago truncatula symbiotic genes.</title>
        <authorList>
            <person name="Pecrix Y."/>
            <person name="Staton S.E."/>
            <person name="Sallet E."/>
            <person name="Lelandais-Briere C."/>
            <person name="Moreau S."/>
            <person name="Carrere S."/>
            <person name="Blein T."/>
            <person name="Jardinaud M.F."/>
            <person name="Latrasse D."/>
            <person name="Zouine M."/>
            <person name="Zahm M."/>
            <person name="Kreplak J."/>
            <person name="Mayjonade B."/>
            <person name="Satge C."/>
            <person name="Perez M."/>
            <person name="Cauet S."/>
            <person name="Marande W."/>
            <person name="Chantry-Darmon C."/>
            <person name="Lopez-Roques C."/>
            <person name="Bouchez O."/>
            <person name="Berard A."/>
            <person name="Debelle F."/>
            <person name="Munos S."/>
            <person name="Bendahmane A."/>
            <person name="Berges H."/>
            <person name="Niebel A."/>
            <person name="Buitink J."/>
            <person name="Frugier F."/>
            <person name="Benhamed M."/>
            <person name="Crespi M."/>
            <person name="Gouzy J."/>
            <person name="Gamas P."/>
        </authorList>
    </citation>
    <scope>NUCLEOTIDE SEQUENCE [LARGE SCALE GENOMIC DNA]</scope>
    <source>
        <strain evidence="13">cv. Jemalong A17</strain>
    </source>
</reference>
<evidence type="ECO:0000256" key="10">
    <source>
        <dbReference type="SAM" id="MobiDB-lite"/>
    </source>
</evidence>
<protein>
    <submittedName>
        <fullName evidence="12">Putative SWEET sugar transporter</fullName>
    </submittedName>
</protein>
<dbReference type="PANTHER" id="PTHR10791">
    <property type="entry name" value="RAG1-ACTIVATING PROTEIN 1"/>
    <property type="match status" value="1"/>
</dbReference>
<evidence type="ECO:0000256" key="7">
    <source>
        <dbReference type="ARBA" id="ARBA00022737"/>
    </source>
</evidence>
<dbReference type="Gene3D" id="1.20.1280.290">
    <property type="match status" value="2"/>
</dbReference>
<accession>A0A396IXB7</accession>
<keyword evidence="7" id="KW-0677">Repeat</keyword>
<evidence type="ECO:0000256" key="3">
    <source>
        <dbReference type="ARBA" id="ARBA00022448"/>
    </source>
</evidence>
<evidence type="ECO:0000256" key="1">
    <source>
        <dbReference type="ARBA" id="ARBA00004651"/>
    </source>
</evidence>
<feature type="transmembrane region" description="Helical" evidence="11">
    <location>
        <begin position="252"/>
        <end position="275"/>
    </location>
</feature>
<evidence type="ECO:0000256" key="4">
    <source>
        <dbReference type="ARBA" id="ARBA00022475"/>
    </source>
</evidence>
<dbReference type="EMBL" id="PSQE01000003">
    <property type="protein sequence ID" value="RHN70100.1"/>
    <property type="molecule type" value="Genomic_DNA"/>
</dbReference>
<feature type="compositionally biased region" description="Basic and acidic residues" evidence="10">
    <location>
        <begin position="363"/>
        <end position="373"/>
    </location>
</feature>
<evidence type="ECO:0000256" key="5">
    <source>
        <dbReference type="ARBA" id="ARBA00022597"/>
    </source>
</evidence>
<keyword evidence="3" id="KW-0813">Transport</keyword>
<dbReference type="GO" id="GO:0005886">
    <property type="term" value="C:plasma membrane"/>
    <property type="evidence" value="ECO:0007669"/>
    <property type="project" value="UniProtKB-SubCell"/>
</dbReference>
<dbReference type="GO" id="GO:0008515">
    <property type="term" value="F:sucrose transmembrane transporter activity"/>
    <property type="evidence" value="ECO:0007669"/>
    <property type="project" value="UniProtKB-ARBA"/>
</dbReference>
<evidence type="ECO:0000256" key="9">
    <source>
        <dbReference type="ARBA" id="ARBA00023136"/>
    </source>
</evidence>
<dbReference type="Gramene" id="rna18649">
    <property type="protein sequence ID" value="RHN70100.1"/>
    <property type="gene ID" value="gene18649"/>
</dbReference>
<evidence type="ECO:0000256" key="11">
    <source>
        <dbReference type="SAM" id="Phobius"/>
    </source>
</evidence>
<feature type="transmembrane region" description="Helical" evidence="11">
    <location>
        <begin position="132"/>
        <end position="154"/>
    </location>
</feature>
<gene>
    <name evidence="12" type="ORF">MtrunA17_Chr3g0131951</name>
</gene>
<name>A0A396IXB7_MEDTR</name>
<keyword evidence="8 11" id="KW-1133">Transmembrane helix</keyword>
<comment type="subcellular location">
    <subcellularLocation>
        <location evidence="1">Cell membrane</location>
        <topology evidence="1">Multi-pass membrane protein</topology>
    </subcellularLocation>
</comment>
<dbReference type="InterPro" id="IPR047664">
    <property type="entry name" value="SWEET"/>
</dbReference>
<keyword evidence="6 11" id="KW-0812">Transmembrane</keyword>
<keyword evidence="9 11" id="KW-0472">Membrane</keyword>
<comment type="similarity">
    <text evidence="2">Belongs to the SWEET sugar transporter family.</text>
</comment>
<feature type="compositionally biased region" description="Basic and acidic residues" evidence="10">
    <location>
        <begin position="327"/>
        <end position="356"/>
    </location>
</feature>
<evidence type="ECO:0000256" key="8">
    <source>
        <dbReference type="ARBA" id="ARBA00022989"/>
    </source>
</evidence>
<evidence type="ECO:0000256" key="6">
    <source>
        <dbReference type="ARBA" id="ARBA00022692"/>
    </source>
</evidence>
<dbReference type="FunFam" id="1.20.1280.290:FF:000003">
    <property type="entry name" value="Bidirectional sugar transporter SWEET"/>
    <property type="match status" value="1"/>
</dbReference>
<dbReference type="GO" id="GO:0051119">
    <property type="term" value="F:sugar transmembrane transporter activity"/>
    <property type="evidence" value="ECO:0007669"/>
    <property type="project" value="InterPro"/>
</dbReference>